<keyword evidence="2 4" id="KW-0012">Acyltransferase</keyword>
<keyword evidence="1 4" id="KW-0808">Transferase</keyword>
<dbReference type="Proteomes" id="UP001285263">
    <property type="component" value="Unassembled WGS sequence"/>
</dbReference>
<evidence type="ECO:0000259" key="3">
    <source>
        <dbReference type="PROSITE" id="PS51186"/>
    </source>
</evidence>
<keyword evidence="5" id="KW-1185">Reference proteome</keyword>
<dbReference type="InterPro" id="IPR050680">
    <property type="entry name" value="YpeA/RimI_acetyltransf"/>
</dbReference>
<protein>
    <submittedName>
        <fullName evidence="4">GNAT family N-acetyltransferase</fullName>
        <ecNumber evidence="4">2.3.1.-</ecNumber>
    </submittedName>
</protein>
<dbReference type="Pfam" id="PF00583">
    <property type="entry name" value="Acetyltransf_1"/>
    <property type="match status" value="1"/>
</dbReference>
<evidence type="ECO:0000256" key="1">
    <source>
        <dbReference type="ARBA" id="ARBA00022679"/>
    </source>
</evidence>
<evidence type="ECO:0000313" key="5">
    <source>
        <dbReference type="Proteomes" id="UP001285263"/>
    </source>
</evidence>
<dbReference type="EC" id="2.3.1.-" evidence="4"/>
<dbReference type="EMBL" id="JAXCLA010000010">
    <property type="protein sequence ID" value="MDY0748204.1"/>
    <property type="molecule type" value="Genomic_DNA"/>
</dbReference>
<dbReference type="InterPro" id="IPR000182">
    <property type="entry name" value="GNAT_dom"/>
</dbReference>
<evidence type="ECO:0000313" key="4">
    <source>
        <dbReference type="EMBL" id="MDY0748204.1"/>
    </source>
</evidence>
<sequence length="183" mass="20396">MTDIAPRRAPQDWEVRVLRDTELLAYKQLRDGMLARHPEAFTSDAETEMRREPESYRSRLGGGANGVGLFTLGTWRGGRLGGAISAEREPRLKVRHVSHIVGMMVADDLQGQGIGGLLLDCALRLLQQDATLEIATLSVTASNHGAVRLYERCGFVRYGRLEGALKLPDGRLLDKDLMMRRLR</sequence>
<organism evidence="4 5">
    <name type="scientific">Roseateles agri</name>
    <dbReference type="NCBI Taxonomy" id="3098619"/>
    <lineage>
        <taxon>Bacteria</taxon>
        <taxon>Pseudomonadati</taxon>
        <taxon>Pseudomonadota</taxon>
        <taxon>Betaproteobacteria</taxon>
        <taxon>Burkholderiales</taxon>
        <taxon>Sphaerotilaceae</taxon>
        <taxon>Roseateles</taxon>
    </lineage>
</organism>
<gene>
    <name evidence="4" type="ORF">SNE35_27130</name>
</gene>
<name>A0ABU5DPG1_9BURK</name>
<accession>A0ABU5DPG1</accession>
<dbReference type="RefSeq" id="WP_320426177.1">
    <property type="nucleotide sequence ID" value="NZ_JAXCLA010000010.1"/>
</dbReference>
<reference evidence="4 5" key="1">
    <citation type="submission" date="2023-11" db="EMBL/GenBank/DDBJ databases">
        <title>Paucibacter sp. nov., isolated from fresh soil in Korea.</title>
        <authorList>
            <person name="Le N.T.T."/>
        </authorList>
    </citation>
    <scope>NUCLEOTIDE SEQUENCE [LARGE SCALE GENOMIC DNA]</scope>
    <source>
        <strain evidence="4 5">R3-3</strain>
    </source>
</reference>
<comment type="caution">
    <text evidence="4">The sequence shown here is derived from an EMBL/GenBank/DDBJ whole genome shotgun (WGS) entry which is preliminary data.</text>
</comment>
<dbReference type="Gene3D" id="3.40.630.30">
    <property type="match status" value="1"/>
</dbReference>
<dbReference type="PROSITE" id="PS51186">
    <property type="entry name" value="GNAT"/>
    <property type="match status" value="1"/>
</dbReference>
<dbReference type="PANTHER" id="PTHR43420:SF47">
    <property type="entry name" value="N-ACETYLTRANSFERASE DOMAIN-CONTAINING PROTEIN"/>
    <property type="match status" value="1"/>
</dbReference>
<dbReference type="GO" id="GO:0016746">
    <property type="term" value="F:acyltransferase activity"/>
    <property type="evidence" value="ECO:0007669"/>
    <property type="project" value="UniProtKB-KW"/>
</dbReference>
<proteinExistence type="predicted"/>
<dbReference type="PANTHER" id="PTHR43420">
    <property type="entry name" value="ACETYLTRANSFERASE"/>
    <property type="match status" value="1"/>
</dbReference>
<feature type="domain" description="N-acetyltransferase" evidence="3">
    <location>
        <begin position="13"/>
        <end position="174"/>
    </location>
</feature>
<evidence type="ECO:0000256" key="2">
    <source>
        <dbReference type="ARBA" id="ARBA00023315"/>
    </source>
</evidence>
<dbReference type="SUPFAM" id="SSF55729">
    <property type="entry name" value="Acyl-CoA N-acyltransferases (Nat)"/>
    <property type="match status" value="1"/>
</dbReference>
<dbReference type="InterPro" id="IPR016181">
    <property type="entry name" value="Acyl_CoA_acyltransferase"/>
</dbReference>